<proteinExistence type="predicted"/>
<feature type="transmembrane region" description="Helical" evidence="1">
    <location>
        <begin position="198"/>
        <end position="217"/>
    </location>
</feature>
<reference evidence="2 3" key="1">
    <citation type="journal article" date="2014" name="Nature">
        <title>An environmental bacterial taxon with a large and distinct metabolic repertoire.</title>
        <authorList>
            <person name="Wilson M.C."/>
            <person name="Mori T."/>
            <person name="Ruckert C."/>
            <person name="Uria A.R."/>
            <person name="Helf M.J."/>
            <person name="Takada K."/>
            <person name="Gernert C."/>
            <person name="Steffens U.A."/>
            <person name="Heycke N."/>
            <person name="Schmitt S."/>
            <person name="Rinke C."/>
            <person name="Helfrich E.J."/>
            <person name="Brachmann A.O."/>
            <person name="Gurgui C."/>
            <person name="Wakimoto T."/>
            <person name="Kracht M."/>
            <person name="Crusemann M."/>
            <person name="Hentschel U."/>
            <person name="Abe I."/>
            <person name="Matsunaga S."/>
            <person name="Kalinowski J."/>
            <person name="Takeyama H."/>
            <person name="Piel J."/>
        </authorList>
    </citation>
    <scope>NUCLEOTIDE SEQUENCE [LARGE SCALE GENOMIC DNA]</scope>
    <source>
        <strain evidence="3">TSY2</strain>
    </source>
</reference>
<organism evidence="2 3">
    <name type="scientific">Candidatus Entotheonella gemina</name>
    <dbReference type="NCBI Taxonomy" id="1429439"/>
    <lineage>
        <taxon>Bacteria</taxon>
        <taxon>Pseudomonadati</taxon>
        <taxon>Nitrospinota/Tectimicrobiota group</taxon>
        <taxon>Candidatus Tectimicrobiota</taxon>
        <taxon>Candidatus Entotheonellia</taxon>
        <taxon>Candidatus Entotheonellales</taxon>
        <taxon>Candidatus Entotheonellaceae</taxon>
        <taxon>Candidatus Entotheonella</taxon>
    </lineage>
</organism>
<protein>
    <recommendedName>
        <fullName evidence="4">DoxX family protein</fullName>
    </recommendedName>
</protein>
<accession>W4LGZ2</accession>
<dbReference type="AlphaFoldDB" id="W4LGZ2"/>
<evidence type="ECO:0000256" key="1">
    <source>
        <dbReference type="SAM" id="Phobius"/>
    </source>
</evidence>
<feature type="transmembrane region" description="Helical" evidence="1">
    <location>
        <begin position="146"/>
        <end position="164"/>
    </location>
</feature>
<evidence type="ECO:0000313" key="2">
    <source>
        <dbReference type="EMBL" id="ETW97184.1"/>
    </source>
</evidence>
<keyword evidence="1" id="KW-0472">Membrane</keyword>
<dbReference type="Proteomes" id="UP000019140">
    <property type="component" value="Unassembled WGS sequence"/>
</dbReference>
<name>W4LGZ2_9BACT</name>
<sequence length="283" mass="30670">MPEKRDITLYWILRIACVMCYVGHGAFGVITKEGWLPYFAVVGIPAEYAWMLMPVVGIVDILLGISVLFRPTRAGLIYMVIWSTWTALLRPLAGQGASEFLERAGNYGIPLALLFISYTGHQVQGWFAKVEPQRITEQLGQRLIRIVRLSACALLVGHGAFGAITGKAMLMDHFASVGIGSGAPDAAGLLQLIGLGEMVLGGAMLFTTAPGLLWAAFGWKVFTELLYPISGDSFFEFVERGGSYAAPLALLVLFAIGKQRGWHIPRVGTHLMRTSQLSPAAGD</sequence>
<feature type="transmembrane region" description="Helical" evidence="1">
    <location>
        <begin position="50"/>
        <end position="69"/>
    </location>
</feature>
<dbReference type="EMBL" id="AZHX01002091">
    <property type="protein sequence ID" value="ETW97184.1"/>
    <property type="molecule type" value="Genomic_DNA"/>
</dbReference>
<evidence type="ECO:0000313" key="3">
    <source>
        <dbReference type="Proteomes" id="UP000019140"/>
    </source>
</evidence>
<feature type="transmembrane region" description="Helical" evidence="1">
    <location>
        <begin position="7"/>
        <end position="30"/>
    </location>
</feature>
<evidence type="ECO:0008006" key="4">
    <source>
        <dbReference type="Google" id="ProtNLM"/>
    </source>
</evidence>
<keyword evidence="1" id="KW-0812">Transmembrane</keyword>
<dbReference type="HOGENOM" id="CLU_1033047_0_0_7"/>
<comment type="caution">
    <text evidence="2">The sequence shown here is derived from an EMBL/GenBank/DDBJ whole genome shotgun (WGS) entry which is preliminary data.</text>
</comment>
<keyword evidence="1" id="KW-1133">Transmembrane helix</keyword>
<gene>
    <name evidence="2" type="ORF">ETSY2_45070</name>
</gene>
<keyword evidence="3" id="KW-1185">Reference proteome</keyword>